<dbReference type="InterPro" id="IPR020904">
    <property type="entry name" value="Sc_DH/Rdtase_CS"/>
</dbReference>
<accession>A0ABM3ML46</accession>
<dbReference type="InterPro" id="IPR002347">
    <property type="entry name" value="SDR_fam"/>
</dbReference>
<name>A0ABM3ML46_GALME</name>
<dbReference type="PROSITE" id="PS00061">
    <property type="entry name" value="ADH_SHORT"/>
    <property type="match status" value="1"/>
</dbReference>
<dbReference type="InterPro" id="IPR036291">
    <property type="entry name" value="NAD(P)-bd_dom_sf"/>
</dbReference>
<keyword evidence="1" id="KW-0560">Oxidoreductase</keyword>
<dbReference type="Proteomes" id="UP001652740">
    <property type="component" value="Unplaced"/>
</dbReference>
<proteinExistence type="predicted"/>
<keyword evidence="2" id="KW-1185">Reference proteome</keyword>
<reference evidence="3" key="1">
    <citation type="submission" date="2025-08" db="UniProtKB">
        <authorList>
            <consortium name="RefSeq"/>
        </authorList>
    </citation>
    <scope>IDENTIFICATION</scope>
    <source>
        <tissue evidence="3">Whole larvae</tissue>
    </source>
</reference>
<organism evidence="2 3">
    <name type="scientific">Galleria mellonella</name>
    <name type="common">Greater wax moth</name>
    <dbReference type="NCBI Taxonomy" id="7137"/>
    <lineage>
        <taxon>Eukaryota</taxon>
        <taxon>Metazoa</taxon>
        <taxon>Ecdysozoa</taxon>
        <taxon>Arthropoda</taxon>
        <taxon>Hexapoda</taxon>
        <taxon>Insecta</taxon>
        <taxon>Pterygota</taxon>
        <taxon>Neoptera</taxon>
        <taxon>Endopterygota</taxon>
        <taxon>Lepidoptera</taxon>
        <taxon>Glossata</taxon>
        <taxon>Ditrysia</taxon>
        <taxon>Pyraloidea</taxon>
        <taxon>Pyralidae</taxon>
        <taxon>Galleriinae</taxon>
        <taxon>Galleria</taxon>
    </lineage>
</organism>
<dbReference type="SUPFAM" id="SSF51735">
    <property type="entry name" value="NAD(P)-binding Rossmann-fold domains"/>
    <property type="match status" value="1"/>
</dbReference>
<dbReference type="RefSeq" id="XP_052752077.1">
    <property type="nucleotide sequence ID" value="XM_052896117.1"/>
</dbReference>
<dbReference type="PRINTS" id="PR00081">
    <property type="entry name" value="GDHRDH"/>
</dbReference>
<evidence type="ECO:0000313" key="2">
    <source>
        <dbReference type="Proteomes" id="UP001652740"/>
    </source>
</evidence>
<dbReference type="PANTHER" id="PTHR43975">
    <property type="entry name" value="ZGC:101858"/>
    <property type="match status" value="1"/>
</dbReference>
<dbReference type="Pfam" id="PF00106">
    <property type="entry name" value="adh_short"/>
    <property type="match status" value="1"/>
</dbReference>
<gene>
    <name evidence="3" type="primary">LOC128200945</name>
</gene>
<evidence type="ECO:0000256" key="1">
    <source>
        <dbReference type="ARBA" id="ARBA00023002"/>
    </source>
</evidence>
<sequence length="143" mass="15375">MVDKNESKLNNVAEQCANSNTPLVINADVSNDDDIKRIITETIDKFDKIDILVNNAGTSVQGDILSGKILKAYDETMAVNIRAVVNLTALAAPHLVKTKGNIVNISSIAGKTISMVGYAAYNTSKAALDHFTRGAARSWQLQV</sequence>
<dbReference type="PANTHER" id="PTHR43975:SF2">
    <property type="entry name" value="EG:BACR7A4.14 PROTEIN-RELATED"/>
    <property type="match status" value="1"/>
</dbReference>
<protein>
    <submittedName>
        <fullName evidence="3">3-oxoacyl-[acyl-carrier-protein] reductase FabG-like</fullName>
    </submittedName>
</protein>
<dbReference type="PRINTS" id="PR00080">
    <property type="entry name" value="SDRFAMILY"/>
</dbReference>
<dbReference type="GeneID" id="128200945"/>
<evidence type="ECO:0000313" key="3">
    <source>
        <dbReference type="RefSeq" id="XP_052752077.1"/>
    </source>
</evidence>
<dbReference type="Gene3D" id="3.40.50.720">
    <property type="entry name" value="NAD(P)-binding Rossmann-like Domain"/>
    <property type="match status" value="1"/>
</dbReference>